<evidence type="ECO:0000313" key="2">
    <source>
        <dbReference type="EMBL" id="SCC60674.1"/>
    </source>
</evidence>
<feature type="transmembrane region" description="Helical" evidence="1">
    <location>
        <begin position="168"/>
        <end position="189"/>
    </location>
</feature>
<feature type="transmembrane region" description="Helical" evidence="1">
    <location>
        <begin position="142"/>
        <end position="162"/>
    </location>
</feature>
<feature type="transmembrane region" description="Helical" evidence="1">
    <location>
        <begin position="196"/>
        <end position="219"/>
    </location>
</feature>
<name>A0A1C4FXT0_9BACT</name>
<evidence type="ECO:0000256" key="1">
    <source>
        <dbReference type="SAM" id="Phobius"/>
    </source>
</evidence>
<dbReference type="RefSeq" id="WP_089715118.1">
    <property type="nucleotide sequence ID" value="NZ_FMAR01000018.1"/>
</dbReference>
<protein>
    <submittedName>
        <fullName evidence="2">Uncharacterized protein</fullName>
    </submittedName>
</protein>
<keyword evidence="1" id="KW-0472">Membrane</keyword>
<organism evidence="2 3">
    <name type="scientific">Chitinophaga costaii</name>
    <dbReference type="NCBI Taxonomy" id="1335309"/>
    <lineage>
        <taxon>Bacteria</taxon>
        <taxon>Pseudomonadati</taxon>
        <taxon>Bacteroidota</taxon>
        <taxon>Chitinophagia</taxon>
        <taxon>Chitinophagales</taxon>
        <taxon>Chitinophagaceae</taxon>
        <taxon>Chitinophaga</taxon>
    </lineage>
</organism>
<accession>A0A1C4FXT0</accession>
<reference evidence="2 3" key="1">
    <citation type="submission" date="2016-08" db="EMBL/GenBank/DDBJ databases">
        <authorList>
            <person name="Seilhamer J.J."/>
        </authorList>
    </citation>
    <scope>NUCLEOTIDE SEQUENCE [LARGE SCALE GENOMIC DNA]</scope>
    <source>
        <strain evidence="2 3">A37T2</strain>
    </source>
</reference>
<proteinExistence type="predicted"/>
<feature type="transmembrane region" description="Helical" evidence="1">
    <location>
        <begin position="239"/>
        <end position="258"/>
    </location>
</feature>
<dbReference type="Proteomes" id="UP000242818">
    <property type="component" value="Unassembled WGS sequence"/>
</dbReference>
<keyword evidence="1" id="KW-1133">Transmembrane helix</keyword>
<dbReference type="AlphaFoldDB" id="A0A1C4FXT0"/>
<keyword evidence="3" id="KW-1185">Reference proteome</keyword>
<feature type="transmembrane region" description="Helical" evidence="1">
    <location>
        <begin position="112"/>
        <end position="130"/>
    </location>
</feature>
<gene>
    <name evidence="2" type="ORF">GA0116948_11820</name>
</gene>
<evidence type="ECO:0000313" key="3">
    <source>
        <dbReference type="Proteomes" id="UP000242818"/>
    </source>
</evidence>
<dbReference type="EMBL" id="FMAR01000018">
    <property type="protein sequence ID" value="SCC60674.1"/>
    <property type="molecule type" value="Genomic_DNA"/>
</dbReference>
<dbReference type="OrthoDB" id="839391at2"/>
<keyword evidence="1" id="KW-0812">Transmembrane</keyword>
<sequence>MPHETQENDHCFICEAALPFNPRYPVRLCEDCIGKAVNVKGEKLTFYNEGISGGFQSYNQATKTYGKEHACLVGGYPCYANEAYMGGIVLVPTEDAISKKSAGKSRNNMVKGWLIVVLPVLAAALLYYAYTISRNGYMDIGFTLFDGLLLGAGICMLVWSFFLAVKSVFVALLVCLLYLAALFYIDYYYDYKNDVFFNMAAITVLILAAILLTILVLNIPPVNQRMKSLQANGPRGPELWVIFVILPVFSLVGGHIYLQIASSHRVKQFLNALPTDTAVATVTDVRNYKTSAASRTTRYINNRQHSDALLEYSVDGVKIYRVLDNRKTQYQQGDKLEVKYVKEQPDMFEIVAPVPAQ</sequence>